<accession>A0AAD4FQ36</accession>
<reference evidence="1" key="1">
    <citation type="journal article" date="2012" name="J. Bacteriol.">
        <title>Genome sequences of type strains of seven species of the marine bacterium Pseudoalteromonas.</title>
        <authorList>
            <person name="Xie B.B."/>
            <person name="Shu Y.L."/>
            <person name="Qin Q.L."/>
            <person name="Rong J.C."/>
            <person name="Zhang X.Y."/>
            <person name="Chen X.L."/>
            <person name="Shi M."/>
            <person name="He H.L."/>
            <person name="Zhou B.C."/>
            <person name="Zhang Y.Z."/>
        </authorList>
    </citation>
    <scope>NUCLEOTIDE SEQUENCE</scope>
    <source>
        <strain evidence="1">DSM 8771</strain>
    </source>
</reference>
<name>A0AAD4FQ36_9GAMM</name>
<organism evidence="1 2">
    <name type="scientific">Pseudoalteromonas citrea</name>
    <dbReference type="NCBI Taxonomy" id="43655"/>
    <lineage>
        <taxon>Bacteria</taxon>
        <taxon>Pseudomonadati</taxon>
        <taxon>Pseudomonadota</taxon>
        <taxon>Gammaproteobacteria</taxon>
        <taxon>Alteromonadales</taxon>
        <taxon>Pseudoalteromonadaceae</taxon>
        <taxon>Pseudoalteromonas</taxon>
    </lineage>
</organism>
<comment type="caution">
    <text evidence="1">The sequence shown here is derived from an EMBL/GenBank/DDBJ whole genome shotgun (WGS) entry which is preliminary data.</text>
</comment>
<protein>
    <submittedName>
        <fullName evidence="1">Uncharacterized protein</fullName>
    </submittedName>
</protein>
<dbReference type="AlphaFoldDB" id="A0AAD4FQ36"/>
<dbReference type="Proteomes" id="UP000016487">
    <property type="component" value="Unassembled WGS sequence"/>
</dbReference>
<evidence type="ECO:0000313" key="1">
    <source>
        <dbReference type="EMBL" id="KAF7764671.1"/>
    </source>
</evidence>
<proteinExistence type="predicted"/>
<dbReference type="EMBL" id="AHBZ03000027">
    <property type="protein sequence ID" value="KAF7764671.1"/>
    <property type="molecule type" value="Genomic_DNA"/>
</dbReference>
<reference evidence="1" key="2">
    <citation type="submission" date="2015-03" db="EMBL/GenBank/DDBJ databases">
        <title>Genome sequence of Pseudoalteromonas citrea.</title>
        <authorList>
            <person name="Xie B.-B."/>
            <person name="Rong J.-C."/>
            <person name="Qin Q.-L."/>
            <person name="Zhang Y.-Z."/>
        </authorList>
    </citation>
    <scope>NUCLEOTIDE SEQUENCE</scope>
    <source>
        <strain evidence="1">DSM 8771</strain>
    </source>
</reference>
<gene>
    <name evidence="1" type="ORF">PCIT_b0716</name>
</gene>
<sequence length="55" mass="6365">MFVVLKNPIKIALSLATNTTNSKLNTIYFSLYFKTNNLHIYRVRKKSEKVGSEKT</sequence>
<evidence type="ECO:0000313" key="2">
    <source>
        <dbReference type="Proteomes" id="UP000016487"/>
    </source>
</evidence>